<dbReference type="Pfam" id="PF08447">
    <property type="entry name" value="PAS_3"/>
    <property type="match status" value="2"/>
</dbReference>
<dbReference type="EMBL" id="RCZP01000064">
    <property type="protein sequence ID" value="TPG41876.1"/>
    <property type="molecule type" value="Genomic_DNA"/>
</dbReference>
<dbReference type="AlphaFoldDB" id="A0A502EZT9"/>
<dbReference type="PRINTS" id="PR00344">
    <property type="entry name" value="BCTRLSENSOR"/>
</dbReference>
<dbReference type="PANTHER" id="PTHR43304">
    <property type="entry name" value="PHYTOCHROME-LIKE PROTEIN CPH1"/>
    <property type="match status" value="1"/>
</dbReference>
<dbReference type="SMART" id="SM00448">
    <property type="entry name" value="REC"/>
    <property type="match status" value="1"/>
</dbReference>
<dbReference type="InterPro" id="IPR011006">
    <property type="entry name" value="CheY-like_superfamily"/>
</dbReference>
<dbReference type="FunFam" id="3.30.450.20:FF:000099">
    <property type="entry name" value="Sensory box sensor histidine kinase"/>
    <property type="match status" value="1"/>
</dbReference>
<protein>
    <recommendedName>
        <fullName evidence="3">histidine kinase</fullName>
        <ecNumber evidence="3">2.7.13.3</ecNumber>
    </recommendedName>
</protein>
<dbReference type="PROSITE" id="PS50109">
    <property type="entry name" value="HIS_KIN"/>
    <property type="match status" value="1"/>
</dbReference>
<organism evidence="19 20">
    <name type="scientific">Muricoccus nepalensis</name>
    <dbReference type="NCBI Taxonomy" id="1854500"/>
    <lineage>
        <taxon>Bacteria</taxon>
        <taxon>Pseudomonadati</taxon>
        <taxon>Pseudomonadota</taxon>
        <taxon>Alphaproteobacteria</taxon>
        <taxon>Acetobacterales</taxon>
        <taxon>Roseomonadaceae</taxon>
        <taxon>Muricoccus</taxon>
    </lineage>
</organism>
<evidence type="ECO:0000256" key="7">
    <source>
        <dbReference type="ARBA" id="ARBA00022679"/>
    </source>
</evidence>
<dbReference type="SUPFAM" id="SSF55874">
    <property type="entry name" value="ATPase domain of HSP90 chaperone/DNA topoisomerase II/histidine kinase"/>
    <property type="match status" value="1"/>
</dbReference>
<keyword evidence="5" id="KW-0997">Cell inner membrane</keyword>
<dbReference type="Proteomes" id="UP000317078">
    <property type="component" value="Unassembled WGS sequence"/>
</dbReference>
<dbReference type="InterPro" id="IPR052162">
    <property type="entry name" value="Sensor_kinase/Photoreceptor"/>
</dbReference>
<dbReference type="InterPro" id="IPR035965">
    <property type="entry name" value="PAS-like_dom_sf"/>
</dbReference>
<dbReference type="InterPro" id="IPR001610">
    <property type="entry name" value="PAC"/>
</dbReference>
<dbReference type="PROSITE" id="PS50110">
    <property type="entry name" value="RESPONSE_REGULATORY"/>
    <property type="match status" value="1"/>
</dbReference>
<evidence type="ECO:0000256" key="11">
    <source>
        <dbReference type="ARBA" id="ARBA00022777"/>
    </source>
</evidence>
<evidence type="ECO:0000259" key="16">
    <source>
        <dbReference type="PROSITE" id="PS50110"/>
    </source>
</evidence>
<keyword evidence="12" id="KW-1133">Transmembrane helix</keyword>
<evidence type="ECO:0000313" key="20">
    <source>
        <dbReference type="Proteomes" id="UP000317078"/>
    </source>
</evidence>
<dbReference type="GO" id="GO:0000166">
    <property type="term" value="F:nucleotide binding"/>
    <property type="evidence" value="ECO:0007669"/>
    <property type="project" value="UniProtKB-KW"/>
</dbReference>
<dbReference type="SUPFAM" id="SSF52172">
    <property type="entry name" value="CheY-like"/>
    <property type="match status" value="1"/>
</dbReference>
<keyword evidence="20" id="KW-1185">Reference proteome</keyword>
<evidence type="ECO:0000256" key="4">
    <source>
        <dbReference type="ARBA" id="ARBA00022475"/>
    </source>
</evidence>
<dbReference type="CDD" id="cd00130">
    <property type="entry name" value="PAS"/>
    <property type="match status" value="3"/>
</dbReference>
<evidence type="ECO:0000256" key="8">
    <source>
        <dbReference type="ARBA" id="ARBA00022692"/>
    </source>
</evidence>
<dbReference type="PROSITE" id="PS50112">
    <property type="entry name" value="PAS"/>
    <property type="match status" value="1"/>
</dbReference>
<comment type="catalytic activity">
    <reaction evidence="1">
        <text>ATP + protein L-histidine = ADP + protein N-phospho-L-histidine.</text>
        <dbReference type="EC" id="2.7.13.3"/>
    </reaction>
</comment>
<feature type="domain" description="Response regulatory" evidence="16">
    <location>
        <begin position="696"/>
        <end position="813"/>
    </location>
</feature>
<dbReference type="InterPro" id="IPR036097">
    <property type="entry name" value="HisK_dim/P_sf"/>
</dbReference>
<feature type="domain" description="PAS" evidence="17">
    <location>
        <begin position="155"/>
        <end position="225"/>
    </location>
</feature>
<evidence type="ECO:0000313" key="19">
    <source>
        <dbReference type="EMBL" id="TPG41876.1"/>
    </source>
</evidence>
<dbReference type="FunFam" id="2.10.70.100:FF:000001">
    <property type="entry name" value="Sensory transduction histidine kinase"/>
    <property type="match status" value="1"/>
</dbReference>
<name>A0A502EZT9_9PROT</name>
<dbReference type="SUPFAM" id="SSF55785">
    <property type="entry name" value="PYP-like sensor domain (PAS domain)"/>
    <property type="match status" value="3"/>
</dbReference>
<comment type="caution">
    <text evidence="19">The sequence shown here is derived from an EMBL/GenBank/DDBJ whole genome shotgun (WGS) entry which is preliminary data.</text>
</comment>
<comment type="subcellular location">
    <subcellularLocation>
        <location evidence="2">Cell inner membrane</location>
        <topology evidence="2">Multi-pass membrane protein</topology>
    </subcellularLocation>
</comment>
<feature type="domain" description="Histidine kinase" evidence="15">
    <location>
        <begin position="447"/>
        <end position="671"/>
    </location>
</feature>
<evidence type="ECO:0000259" key="15">
    <source>
        <dbReference type="PROSITE" id="PS50109"/>
    </source>
</evidence>
<evidence type="ECO:0000256" key="12">
    <source>
        <dbReference type="ARBA" id="ARBA00022989"/>
    </source>
</evidence>
<dbReference type="InterPro" id="IPR003594">
    <property type="entry name" value="HATPase_dom"/>
</dbReference>
<evidence type="ECO:0000256" key="2">
    <source>
        <dbReference type="ARBA" id="ARBA00004429"/>
    </source>
</evidence>
<dbReference type="Gene3D" id="3.30.450.20">
    <property type="entry name" value="PAS domain"/>
    <property type="match status" value="3"/>
</dbReference>
<reference evidence="19 20" key="1">
    <citation type="journal article" date="2019" name="Environ. Microbiol.">
        <title>Species interactions and distinct microbial communities in high Arctic permafrost affected cryosols are associated with the CH4 and CO2 gas fluxes.</title>
        <authorList>
            <person name="Altshuler I."/>
            <person name="Hamel J."/>
            <person name="Turney S."/>
            <person name="Magnuson E."/>
            <person name="Levesque R."/>
            <person name="Greer C."/>
            <person name="Whyte L.G."/>
        </authorList>
    </citation>
    <scope>NUCLEOTIDE SEQUENCE [LARGE SCALE GENOMIC DNA]</scope>
    <source>
        <strain evidence="19 20">S9.3B</strain>
    </source>
</reference>
<evidence type="ECO:0000256" key="10">
    <source>
        <dbReference type="ARBA" id="ARBA00022741"/>
    </source>
</evidence>
<dbReference type="CDD" id="cd00156">
    <property type="entry name" value="REC"/>
    <property type="match status" value="1"/>
</dbReference>
<keyword evidence="13" id="KW-0472">Membrane</keyword>
<dbReference type="GO" id="GO:0000155">
    <property type="term" value="F:phosphorelay sensor kinase activity"/>
    <property type="evidence" value="ECO:0007669"/>
    <property type="project" value="InterPro"/>
</dbReference>
<dbReference type="Pfam" id="PF00072">
    <property type="entry name" value="Response_reg"/>
    <property type="match status" value="1"/>
</dbReference>
<feature type="domain" description="PAC" evidence="18">
    <location>
        <begin position="357"/>
        <end position="409"/>
    </location>
</feature>
<dbReference type="SUPFAM" id="SSF47384">
    <property type="entry name" value="Homodimeric domain of signal transducing histidine kinase"/>
    <property type="match status" value="1"/>
</dbReference>
<dbReference type="Pfam" id="PF02518">
    <property type="entry name" value="HATPase_c"/>
    <property type="match status" value="1"/>
</dbReference>
<evidence type="ECO:0000256" key="5">
    <source>
        <dbReference type="ARBA" id="ARBA00022519"/>
    </source>
</evidence>
<keyword evidence="4" id="KW-1003">Cell membrane</keyword>
<dbReference type="Gene3D" id="3.30.565.10">
    <property type="entry name" value="Histidine kinase-like ATPase, C-terminal domain"/>
    <property type="match status" value="1"/>
</dbReference>
<keyword evidence="7" id="KW-0808">Transferase</keyword>
<keyword evidence="8" id="KW-0812">Transmembrane</keyword>
<dbReference type="SMART" id="SM00091">
    <property type="entry name" value="PAS"/>
    <property type="match status" value="3"/>
</dbReference>
<dbReference type="OrthoDB" id="7264471at2"/>
<accession>A0A502EZT9</accession>
<dbReference type="InterPro" id="IPR013656">
    <property type="entry name" value="PAS_4"/>
</dbReference>
<evidence type="ECO:0000256" key="3">
    <source>
        <dbReference type="ARBA" id="ARBA00012438"/>
    </source>
</evidence>
<dbReference type="PROSITE" id="PS50113">
    <property type="entry name" value="PAC"/>
    <property type="match status" value="2"/>
</dbReference>
<evidence type="ECO:0000256" key="6">
    <source>
        <dbReference type="ARBA" id="ARBA00022553"/>
    </source>
</evidence>
<dbReference type="NCBIfam" id="TIGR00229">
    <property type="entry name" value="sensory_box"/>
    <property type="match status" value="2"/>
</dbReference>
<dbReference type="GO" id="GO:0005886">
    <property type="term" value="C:plasma membrane"/>
    <property type="evidence" value="ECO:0007669"/>
    <property type="project" value="UniProtKB-SubCell"/>
</dbReference>
<evidence type="ECO:0000256" key="9">
    <source>
        <dbReference type="ARBA" id="ARBA00022737"/>
    </source>
</evidence>
<feature type="domain" description="PAC" evidence="18">
    <location>
        <begin position="228"/>
        <end position="280"/>
    </location>
</feature>
<dbReference type="InterPro" id="IPR005467">
    <property type="entry name" value="His_kinase_dom"/>
</dbReference>
<dbReference type="InterPro" id="IPR013655">
    <property type="entry name" value="PAS_fold_3"/>
</dbReference>
<dbReference type="InterPro" id="IPR000700">
    <property type="entry name" value="PAS-assoc_C"/>
</dbReference>
<dbReference type="InterPro" id="IPR001789">
    <property type="entry name" value="Sig_transdc_resp-reg_receiver"/>
</dbReference>
<proteinExistence type="predicted"/>
<evidence type="ECO:0000259" key="18">
    <source>
        <dbReference type="PROSITE" id="PS50113"/>
    </source>
</evidence>
<keyword evidence="10" id="KW-0547">Nucleotide-binding</keyword>
<keyword evidence="11" id="KW-0418">Kinase</keyword>
<dbReference type="InterPro" id="IPR000014">
    <property type="entry name" value="PAS"/>
</dbReference>
<dbReference type="InterPro" id="IPR003661">
    <property type="entry name" value="HisK_dim/P_dom"/>
</dbReference>
<dbReference type="Gene3D" id="1.10.287.130">
    <property type="match status" value="1"/>
</dbReference>
<dbReference type="PANTHER" id="PTHR43304:SF1">
    <property type="entry name" value="PAC DOMAIN-CONTAINING PROTEIN"/>
    <property type="match status" value="1"/>
</dbReference>
<sequence>MPDVERLPPGHADPPPTTVNELYDAAPVGYLTTRPDGTIASANGTLLGWLGAGGDELRGKRLQDIVTAGARIFYETHCAPLLQSEGTLRQIALDLRGSQGRRPALFDWRRIDGADGALIGYRVLVVDATERRAYERELVAERERARQGAAALRDSEARFRAMAEAVPGAVFTCDASGRATYYNNWVLDFTGLSADALLGDGWPSMLHPEDRDRAIAAWAAVTRSGDPYEVEYRIRRRDGAYRWFLGRSIPARDSKGRLLGWYGTCTDVHDLKTAKEDLTESEALLRMVQEAGGVGGFVRDLRTGEVTLSAVDQRIFGLPPGTSRLDREAWSALLHPEDRNRVLLEIETLAAAGATGRQSEYRIVHPDGTVRFVEAQARFVRDAQGRALRCVGVHLDVTERRQREAELRSLNEALETRVQEEVAAREAAQAHLAHAQRMEALGQLAGGIAHDFNNVIQAVQGGAALIERRPGDPDGVRRLARMVSEAAGRGASVTRRLLAFSRRGDLHTEAVNPVALLAGMHEVLVHTLGTGIGVRVEAARGLPPLLADKGQLETVLVNLATNARDAMAGNGQLTLAAAAEMVPHAPGARHPAGLKAGSYLRLSVTDTGAGMPAAVLARVTEPFFTTKEHGKGTGLGLAMAKGFAEQSGGGLQIVSAPGRGTTVSLWFPLAEGALPAAAPPSAPTEMAGGRGRRGVRVLLVEDDALVREVTAEGLEAEGFALLVAADGASALALLEEGEAADVLISDLSMPGMDGLTLIREAQRRRPRLPAILLTGFATNAAEIAIGGAMSGAFTLLRKPIEGRALAERVAMLLEGVAAGERRPG</sequence>
<dbReference type="SMART" id="SM00086">
    <property type="entry name" value="PAC"/>
    <property type="match status" value="3"/>
</dbReference>
<evidence type="ECO:0000256" key="14">
    <source>
        <dbReference type="PROSITE-ProRule" id="PRU00169"/>
    </source>
</evidence>
<dbReference type="SMART" id="SM00388">
    <property type="entry name" value="HisKA"/>
    <property type="match status" value="1"/>
</dbReference>
<gene>
    <name evidence="19" type="ORF">EAH89_28545</name>
</gene>
<evidence type="ECO:0000256" key="13">
    <source>
        <dbReference type="ARBA" id="ARBA00023136"/>
    </source>
</evidence>
<dbReference type="Pfam" id="PF08448">
    <property type="entry name" value="PAS_4"/>
    <property type="match status" value="1"/>
</dbReference>
<dbReference type="EC" id="2.7.13.3" evidence="3"/>
<keyword evidence="9" id="KW-0677">Repeat</keyword>
<dbReference type="SMART" id="SM00387">
    <property type="entry name" value="HATPase_c"/>
    <property type="match status" value="1"/>
</dbReference>
<dbReference type="InterPro" id="IPR004358">
    <property type="entry name" value="Sig_transdc_His_kin-like_C"/>
</dbReference>
<evidence type="ECO:0000259" key="17">
    <source>
        <dbReference type="PROSITE" id="PS50112"/>
    </source>
</evidence>
<dbReference type="Gene3D" id="3.40.50.2300">
    <property type="match status" value="1"/>
</dbReference>
<dbReference type="Gene3D" id="2.10.70.100">
    <property type="match status" value="1"/>
</dbReference>
<keyword evidence="6 14" id="KW-0597">Phosphoprotein</keyword>
<feature type="modified residue" description="4-aspartylphosphate" evidence="14">
    <location>
        <position position="746"/>
    </location>
</feature>
<evidence type="ECO:0000256" key="1">
    <source>
        <dbReference type="ARBA" id="ARBA00000085"/>
    </source>
</evidence>
<dbReference type="InterPro" id="IPR036890">
    <property type="entry name" value="HATPase_C_sf"/>
</dbReference>